<gene>
    <name evidence="3" type="ORF">A2755_01540</name>
</gene>
<evidence type="ECO:0000313" key="3">
    <source>
        <dbReference type="EMBL" id="OGM92034.1"/>
    </source>
</evidence>
<name>A0A1F8DTY2_9BACT</name>
<keyword evidence="2" id="KW-0812">Transmembrane</keyword>
<comment type="caution">
    <text evidence="3">The sequence shown here is derived from an EMBL/GenBank/DDBJ whole genome shotgun (WGS) entry which is preliminary data.</text>
</comment>
<feature type="transmembrane region" description="Helical" evidence="2">
    <location>
        <begin position="31"/>
        <end position="47"/>
    </location>
</feature>
<dbReference type="STRING" id="1802555.A2755_01540"/>
<feature type="region of interest" description="Disordered" evidence="1">
    <location>
        <begin position="59"/>
        <end position="138"/>
    </location>
</feature>
<evidence type="ECO:0000256" key="2">
    <source>
        <dbReference type="SAM" id="Phobius"/>
    </source>
</evidence>
<reference evidence="3 4" key="1">
    <citation type="journal article" date="2016" name="Nat. Commun.">
        <title>Thousands of microbial genomes shed light on interconnected biogeochemical processes in an aquifer system.</title>
        <authorList>
            <person name="Anantharaman K."/>
            <person name="Brown C.T."/>
            <person name="Hug L.A."/>
            <person name="Sharon I."/>
            <person name="Castelle C.J."/>
            <person name="Probst A.J."/>
            <person name="Thomas B.C."/>
            <person name="Singh A."/>
            <person name="Wilkins M.J."/>
            <person name="Karaoz U."/>
            <person name="Brodie E.L."/>
            <person name="Williams K.H."/>
            <person name="Hubbard S.S."/>
            <person name="Banfield J.F."/>
        </authorList>
    </citation>
    <scope>NUCLEOTIDE SEQUENCE [LARGE SCALE GENOMIC DNA]</scope>
</reference>
<organism evidence="3 4">
    <name type="scientific">Candidatus Wolfebacteria bacterium RIFCSPHIGHO2_01_FULL_48_22</name>
    <dbReference type="NCBI Taxonomy" id="1802555"/>
    <lineage>
        <taxon>Bacteria</taxon>
        <taxon>Candidatus Wolfeibacteriota</taxon>
    </lineage>
</organism>
<evidence type="ECO:0000256" key="1">
    <source>
        <dbReference type="SAM" id="MobiDB-lite"/>
    </source>
</evidence>
<keyword evidence="2" id="KW-0472">Membrane</keyword>
<feature type="compositionally biased region" description="Basic and acidic residues" evidence="1">
    <location>
        <begin position="89"/>
        <end position="102"/>
    </location>
</feature>
<protein>
    <submittedName>
        <fullName evidence="3">Uncharacterized protein</fullName>
    </submittedName>
</protein>
<evidence type="ECO:0000313" key="4">
    <source>
        <dbReference type="Proteomes" id="UP000177029"/>
    </source>
</evidence>
<feature type="compositionally biased region" description="Basic and acidic residues" evidence="1">
    <location>
        <begin position="129"/>
        <end position="138"/>
    </location>
</feature>
<sequence length="138" mass="15586">MPKNRIILSIGVVIALLPVLGFPHSWESFFQILAGLSIVLLSVWANIDKKLKLQAKAHQRQARRATDALRETERDGASPGRASFQQETTPDRKEAEYGKRVTDFYPRTGQLGRRLTDLNPNYELPLESQAKESESPEL</sequence>
<dbReference type="AlphaFoldDB" id="A0A1F8DTY2"/>
<feature type="compositionally biased region" description="Basic and acidic residues" evidence="1">
    <location>
        <begin position="64"/>
        <end position="76"/>
    </location>
</feature>
<dbReference type="EMBL" id="MGIP01000004">
    <property type="protein sequence ID" value="OGM92034.1"/>
    <property type="molecule type" value="Genomic_DNA"/>
</dbReference>
<accession>A0A1F8DTY2</accession>
<proteinExistence type="predicted"/>
<keyword evidence="2" id="KW-1133">Transmembrane helix</keyword>
<dbReference type="Proteomes" id="UP000177029">
    <property type="component" value="Unassembled WGS sequence"/>
</dbReference>